<dbReference type="HOGENOM" id="CLU_2026352_0_0_1"/>
<name>G2XYL1_BOTF4</name>
<evidence type="ECO:0000313" key="2">
    <source>
        <dbReference type="EMBL" id="CCD45548.1"/>
    </source>
</evidence>
<dbReference type="AlphaFoldDB" id="G2XYL1"/>
<evidence type="ECO:0000313" key="3">
    <source>
        <dbReference type="Proteomes" id="UP000008177"/>
    </source>
</evidence>
<gene>
    <name evidence="2" type="ORF">BofuT4_P045660.1</name>
</gene>
<dbReference type="EMBL" id="FQ790278">
    <property type="protein sequence ID" value="CCD45548.1"/>
    <property type="molecule type" value="Genomic_DNA"/>
</dbReference>
<evidence type="ECO:0000256" key="1">
    <source>
        <dbReference type="SAM" id="MobiDB-lite"/>
    </source>
</evidence>
<feature type="region of interest" description="Disordered" evidence="1">
    <location>
        <begin position="1"/>
        <end position="92"/>
    </location>
</feature>
<dbReference type="STRING" id="999810.G2XYL1"/>
<dbReference type="Proteomes" id="UP000008177">
    <property type="component" value="Unplaced contigs"/>
</dbReference>
<reference evidence="3" key="1">
    <citation type="journal article" date="2011" name="PLoS Genet.">
        <title>Genomic analysis of the necrotrophic fungal pathogens Sclerotinia sclerotiorum and Botrytis cinerea.</title>
        <authorList>
            <person name="Amselem J."/>
            <person name="Cuomo C.A."/>
            <person name="van Kan J.A."/>
            <person name="Viaud M."/>
            <person name="Benito E.P."/>
            <person name="Couloux A."/>
            <person name="Coutinho P.M."/>
            <person name="de Vries R.P."/>
            <person name="Dyer P.S."/>
            <person name="Fillinger S."/>
            <person name="Fournier E."/>
            <person name="Gout L."/>
            <person name="Hahn M."/>
            <person name="Kohn L."/>
            <person name="Lapalu N."/>
            <person name="Plummer K.M."/>
            <person name="Pradier J.M."/>
            <person name="Quevillon E."/>
            <person name="Sharon A."/>
            <person name="Simon A."/>
            <person name="ten Have A."/>
            <person name="Tudzynski B."/>
            <person name="Tudzynski P."/>
            <person name="Wincker P."/>
            <person name="Andrew M."/>
            <person name="Anthouard V."/>
            <person name="Beever R.E."/>
            <person name="Beffa R."/>
            <person name="Benoit I."/>
            <person name="Bouzid O."/>
            <person name="Brault B."/>
            <person name="Chen Z."/>
            <person name="Choquer M."/>
            <person name="Collemare J."/>
            <person name="Cotton P."/>
            <person name="Danchin E.G."/>
            <person name="Da Silva C."/>
            <person name="Gautier A."/>
            <person name="Giraud C."/>
            <person name="Giraud T."/>
            <person name="Gonzalez C."/>
            <person name="Grossetete S."/>
            <person name="Guldener U."/>
            <person name="Henrissat B."/>
            <person name="Howlett B.J."/>
            <person name="Kodira C."/>
            <person name="Kretschmer M."/>
            <person name="Lappartient A."/>
            <person name="Leroch M."/>
            <person name="Levis C."/>
            <person name="Mauceli E."/>
            <person name="Neuveglise C."/>
            <person name="Oeser B."/>
            <person name="Pearson M."/>
            <person name="Poulain J."/>
            <person name="Poussereau N."/>
            <person name="Quesneville H."/>
            <person name="Rascle C."/>
            <person name="Schumacher J."/>
            <person name="Segurens B."/>
            <person name="Sexton A."/>
            <person name="Silva E."/>
            <person name="Sirven C."/>
            <person name="Soanes D.M."/>
            <person name="Talbot N.J."/>
            <person name="Templeton M."/>
            <person name="Yandava C."/>
            <person name="Yarden O."/>
            <person name="Zeng Q."/>
            <person name="Rollins J.A."/>
            <person name="Lebrun M.H."/>
            <person name="Dickman M."/>
        </authorList>
    </citation>
    <scope>NUCLEOTIDE SEQUENCE [LARGE SCALE GENOMIC DNA]</scope>
    <source>
        <strain evidence="3">T4</strain>
    </source>
</reference>
<organism evidence="2 3">
    <name type="scientific">Botryotinia fuckeliana (strain T4)</name>
    <name type="common">Noble rot fungus</name>
    <name type="synonym">Botrytis cinerea</name>
    <dbReference type="NCBI Taxonomy" id="999810"/>
    <lineage>
        <taxon>Eukaryota</taxon>
        <taxon>Fungi</taxon>
        <taxon>Dikarya</taxon>
        <taxon>Ascomycota</taxon>
        <taxon>Pezizomycotina</taxon>
        <taxon>Leotiomycetes</taxon>
        <taxon>Helotiales</taxon>
        <taxon>Sclerotiniaceae</taxon>
        <taxon>Botrytis</taxon>
    </lineage>
</organism>
<protein>
    <submittedName>
        <fullName evidence="2">Uncharacterized protein</fullName>
    </submittedName>
</protein>
<accession>G2XYL1</accession>
<sequence>MGSLGMKNGGVASPGGASALQLRMKKEPLPELPLSAIPQAPDQIDSRIKQSRIESGPLSDPQLSSVPEYTEVSVKKEPGIEDNEKNDTISNEHQFDYKDAIGKLDKNLRCPCSRFLEKRQRW</sequence>
<feature type="compositionally biased region" description="Basic and acidic residues" evidence="1">
    <location>
        <begin position="73"/>
        <end position="87"/>
    </location>
</feature>
<dbReference type="InParanoid" id="G2XYL1"/>
<proteinExistence type="predicted"/>